<name>A0A5C5ZEQ7_9BACT</name>
<evidence type="ECO:0000313" key="3">
    <source>
        <dbReference type="Proteomes" id="UP000318478"/>
    </source>
</evidence>
<dbReference type="AlphaFoldDB" id="A0A5C5ZEQ7"/>
<dbReference type="InterPro" id="IPR011453">
    <property type="entry name" value="DUF1559"/>
</dbReference>
<dbReference type="OrthoDB" id="240776at2"/>
<protein>
    <recommendedName>
        <fullName evidence="1">DUF1559 domain-containing protein</fullName>
    </recommendedName>
</protein>
<organism evidence="2 3">
    <name type="scientific">Posidoniimonas polymericola</name>
    <dbReference type="NCBI Taxonomy" id="2528002"/>
    <lineage>
        <taxon>Bacteria</taxon>
        <taxon>Pseudomonadati</taxon>
        <taxon>Planctomycetota</taxon>
        <taxon>Planctomycetia</taxon>
        <taxon>Pirellulales</taxon>
        <taxon>Lacipirellulaceae</taxon>
        <taxon>Posidoniimonas</taxon>
    </lineage>
</organism>
<evidence type="ECO:0000313" key="2">
    <source>
        <dbReference type="EMBL" id="TWT85331.1"/>
    </source>
</evidence>
<reference evidence="2 3" key="1">
    <citation type="submission" date="2019-02" db="EMBL/GenBank/DDBJ databases">
        <title>Deep-cultivation of Planctomycetes and their phenomic and genomic characterization uncovers novel biology.</title>
        <authorList>
            <person name="Wiegand S."/>
            <person name="Jogler M."/>
            <person name="Boedeker C."/>
            <person name="Pinto D."/>
            <person name="Vollmers J."/>
            <person name="Rivas-Marin E."/>
            <person name="Kohn T."/>
            <person name="Peeters S.H."/>
            <person name="Heuer A."/>
            <person name="Rast P."/>
            <person name="Oberbeckmann S."/>
            <person name="Bunk B."/>
            <person name="Jeske O."/>
            <person name="Meyerdierks A."/>
            <person name="Storesund J.E."/>
            <person name="Kallscheuer N."/>
            <person name="Luecker S."/>
            <person name="Lage O.M."/>
            <person name="Pohl T."/>
            <person name="Merkel B.J."/>
            <person name="Hornburger P."/>
            <person name="Mueller R.-W."/>
            <person name="Bruemmer F."/>
            <person name="Labrenz M."/>
            <person name="Spormann A.M."/>
            <person name="Op Den Camp H."/>
            <person name="Overmann J."/>
            <person name="Amann R."/>
            <person name="Jetten M.S.M."/>
            <person name="Mascher T."/>
            <person name="Medema M.H."/>
            <person name="Devos D.P."/>
            <person name="Kaster A.-K."/>
            <person name="Ovreas L."/>
            <person name="Rohde M."/>
            <person name="Galperin M.Y."/>
            <person name="Jogler C."/>
        </authorList>
    </citation>
    <scope>NUCLEOTIDE SEQUENCE [LARGE SCALE GENOMIC DNA]</scope>
    <source>
        <strain evidence="2 3">Pla123a</strain>
    </source>
</reference>
<dbReference type="NCBIfam" id="TIGR04294">
    <property type="entry name" value="pre_pil_HX9DG"/>
    <property type="match status" value="1"/>
</dbReference>
<dbReference type="InterPro" id="IPR027558">
    <property type="entry name" value="Pre_pil_HX9DG_C"/>
</dbReference>
<dbReference type="PANTHER" id="PTHR30093:SF2">
    <property type="entry name" value="TYPE II SECRETION SYSTEM PROTEIN H"/>
    <property type="match status" value="1"/>
</dbReference>
<comment type="caution">
    <text evidence="2">The sequence shown here is derived from an EMBL/GenBank/DDBJ whole genome shotgun (WGS) entry which is preliminary data.</text>
</comment>
<gene>
    <name evidence="2" type="ORF">Pla123a_01380</name>
</gene>
<evidence type="ECO:0000259" key="1">
    <source>
        <dbReference type="Pfam" id="PF07596"/>
    </source>
</evidence>
<feature type="domain" description="DUF1559" evidence="1">
    <location>
        <begin position="32"/>
        <end position="329"/>
    </location>
</feature>
<dbReference type="PANTHER" id="PTHR30093">
    <property type="entry name" value="GENERAL SECRETION PATHWAY PROTEIN G"/>
    <property type="match status" value="1"/>
</dbReference>
<keyword evidence="3" id="KW-1185">Reference proteome</keyword>
<dbReference type="NCBIfam" id="TIGR02532">
    <property type="entry name" value="IV_pilin_GFxxxE"/>
    <property type="match status" value="1"/>
</dbReference>
<dbReference type="Pfam" id="PF07596">
    <property type="entry name" value="SBP_bac_10"/>
    <property type="match status" value="1"/>
</dbReference>
<dbReference type="EMBL" id="SJPO01000001">
    <property type="protein sequence ID" value="TWT85331.1"/>
    <property type="molecule type" value="Genomic_DNA"/>
</dbReference>
<dbReference type="InterPro" id="IPR045584">
    <property type="entry name" value="Pilin-like"/>
</dbReference>
<sequence length="347" mass="37388">MRNERHAFTLVELLVVIAIIGVLVALLLPAVQSAREAARRMSCANNIKQITLSLLSFHNTEGEFPKGAYTALTGARREDGLGWATKTLPYLEEQSVYDQLVDNDVVFNSFDFRGDPWQPNIFAAANAAGKLPLKGADAQVATFRCPSADLPDLVPDEGFFGKSGAKANYGHAVAHYKGSRGYCDRGMFLRAEEMKNRGVCNTIDINGDGVLDGGDQVEKTPFSRIKIKDITDGASKTIAIGESAYVVDIKSFPNWLGTYNEDGAILFKTQDVIKCNIGGATAFPLSGADQLRLPGGSATDDCAFGWHAGGVLFGFVDGSVRMLSENTDLRVFAILGDRMDGEVFSGL</sequence>
<dbReference type="SUPFAM" id="SSF54523">
    <property type="entry name" value="Pili subunits"/>
    <property type="match status" value="1"/>
</dbReference>
<dbReference type="Pfam" id="PF07963">
    <property type="entry name" value="N_methyl"/>
    <property type="match status" value="1"/>
</dbReference>
<dbReference type="Gene3D" id="3.30.700.10">
    <property type="entry name" value="Glycoprotein, Type 4 Pilin"/>
    <property type="match status" value="1"/>
</dbReference>
<dbReference type="RefSeq" id="WP_146584245.1">
    <property type="nucleotide sequence ID" value="NZ_SJPO01000001.1"/>
</dbReference>
<accession>A0A5C5ZEQ7</accession>
<dbReference type="Proteomes" id="UP000318478">
    <property type="component" value="Unassembled WGS sequence"/>
</dbReference>
<dbReference type="InterPro" id="IPR012902">
    <property type="entry name" value="N_methyl_site"/>
</dbReference>
<proteinExistence type="predicted"/>